<protein>
    <submittedName>
        <fullName evidence="3">Uncharacterized conserved protein YecT, DUF1311 family</fullName>
    </submittedName>
</protein>
<dbReference type="Gene3D" id="1.20.1270.180">
    <property type="match status" value="1"/>
</dbReference>
<dbReference type="STRING" id="216903.SAMN05444371_1049"/>
<accession>A0A1M6PET6</accession>
<keyword evidence="4" id="KW-1185">Reference proteome</keyword>
<reference evidence="4" key="1">
    <citation type="submission" date="2016-11" db="EMBL/GenBank/DDBJ databases">
        <authorList>
            <person name="Varghese N."/>
            <person name="Submissions S."/>
        </authorList>
    </citation>
    <scope>NUCLEOTIDE SEQUENCE [LARGE SCALE GENOMIC DNA]</scope>
    <source>
        <strain evidence="4">DSM 18016</strain>
    </source>
</reference>
<name>A0A1M6PET6_9FLAO</name>
<dbReference type="RefSeq" id="WP_072996733.1">
    <property type="nucleotide sequence ID" value="NZ_FRAM01000001.1"/>
</dbReference>
<gene>
    <name evidence="3" type="ORF">SAMN05444371_1049</name>
</gene>
<organism evidence="3 4">
    <name type="scientific">Epilithonimonas mollis</name>
    <dbReference type="NCBI Taxonomy" id="216903"/>
    <lineage>
        <taxon>Bacteria</taxon>
        <taxon>Pseudomonadati</taxon>
        <taxon>Bacteroidota</taxon>
        <taxon>Flavobacteriia</taxon>
        <taxon>Flavobacteriales</taxon>
        <taxon>Weeksellaceae</taxon>
        <taxon>Chryseobacterium group</taxon>
        <taxon>Epilithonimonas</taxon>
    </lineage>
</organism>
<dbReference type="PANTHER" id="PTHR39176">
    <property type="entry name" value="PERIPLASMIC PROTEIN-RELATED"/>
    <property type="match status" value="1"/>
</dbReference>
<evidence type="ECO:0000313" key="4">
    <source>
        <dbReference type="Proteomes" id="UP000184498"/>
    </source>
</evidence>
<keyword evidence="1" id="KW-0732">Signal</keyword>
<dbReference type="AlphaFoldDB" id="A0A1M6PET6"/>
<evidence type="ECO:0000256" key="1">
    <source>
        <dbReference type="SAM" id="SignalP"/>
    </source>
</evidence>
<dbReference type="Proteomes" id="UP000184498">
    <property type="component" value="Unassembled WGS sequence"/>
</dbReference>
<dbReference type="PANTHER" id="PTHR39176:SF1">
    <property type="entry name" value="PERIPLASMIC PROTEIN"/>
    <property type="match status" value="1"/>
</dbReference>
<feature type="chain" id="PRO_5012341756" evidence="1">
    <location>
        <begin position="20"/>
        <end position="133"/>
    </location>
</feature>
<dbReference type="Pfam" id="PF07007">
    <property type="entry name" value="LprI"/>
    <property type="match status" value="1"/>
</dbReference>
<feature type="domain" description="Lysozyme inhibitor LprI-like N-terminal" evidence="2">
    <location>
        <begin position="34"/>
        <end position="124"/>
    </location>
</feature>
<feature type="signal peptide" evidence="1">
    <location>
        <begin position="1"/>
        <end position="19"/>
    </location>
</feature>
<evidence type="ECO:0000313" key="3">
    <source>
        <dbReference type="EMBL" id="SHK06427.1"/>
    </source>
</evidence>
<dbReference type="OrthoDB" id="7340239at2"/>
<dbReference type="EMBL" id="FRAM01000001">
    <property type="protein sequence ID" value="SHK06427.1"/>
    <property type="molecule type" value="Genomic_DNA"/>
</dbReference>
<dbReference type="InterPro" id="IPR009739">
    <property type="entry name" value="LprI-like_N"/>
</dbReference>
<proteinExistence type="predicted"/>
<evidence type="ECO:0000259" key="2">
    <source>
        <dbReference type="Pfam" id="PF07007"/>
    </source>
</evidence>
<sequence>MKKSVSLLFILLFSVFSFAQSQIDVELKKCLGKDDSTANQRNCTISAQKSWDKELNKYYQSISKKLSTSGKKELLEAQRNWISFRDSEFKLIDKYYFEVKKGTIFQVIAENKRLEIIKERALQLKEFDEQFDY</sequence>